<dbReference type="PANTHER" id="PTHR31479:SF31">
    <property type="entry name" value="ALPHA_BETA-HYDROLASES SUPERFAMILY PROTEIN"/>
    <property type="match status" value="1"/>
</dbReference>
<dbReference type="KEGG" id="mnt:21390238"/>
<dbReference type="Proteomes" id="UP000030645">
    <property type="component" value="Unassembled WGS sequence"/>
</dbReference>
<dbReference type="SUPFAM" id="SSF53474">
    <property type="entry name" value="alpha/beta-Hydrolases"/>
    <property type="match status" value="1"/>
</dbReference>
<gene>
    <name evidence="1" type="ORF">L484_006820</name>
</gene>
<dbReference type="EMBL" id="KE344891">
    <property type="protein sequence ID" value="EXB84225.1"/>
    <property type="molecule type" value="Genomic_DNA"/>
</dbReference>
<dbReference type="Gene3D" id="3.40.50.1820">
    <property type="entry name" value="alpha/beta hydrolase"/>
    <property type="match status" value="1"/>
</dbReference>
<sequence>MGRKFSAAELFSVSGPSHLTAVDWTNVHHRRAIAASLVEAAYRIERDRQENRQGPEAQASPYWEFFHFKLNHVLIDNVDNSIFGVIYEYNFPNPHLFHNNHNQLKPPKYAVAFRGTLTQPDTRSRDLKLDFQCICNTIHESSRVLLAMQAMQSLVSSCGAKNVWLAGHSLGSAIGLLVGKNMAKMGFPLETYLFNPPFISAPIGSIKGERVRHGIRIAGSIMKVGLSTVVKGHHPQHITSAHDDHDRDTFSLLSAWFPYLFVNPADPICSGYIGYFEHRKTMKEIGAGEIGKLATKSSFESIFSGALGKETEPYDLLPSAFLIINQTPSPDFRRAHSVEQWWNPNFHFRSLTYQFSS</sequence>
<organism evidence="1 2">
    <name type="scientific">Morus notabilis</name>
    <dbReference type="NCBI Taxonomy" id="981085"/>
    <lineage>
        <taxon>Eukaryota</taxon>
        <taxon>Viridiplantae</taxon>
        <taxon>Streptophyta</taxon>
        <taxon>Embryophyta</taxon>
        <taxon>Tracheophyta</taxon>
        <taxon>Spermatophyta</taxon>
        <taxon>Magnoliopsida</taxon>
        <taxon>eudicotyledons</taxon>
        <taxon>Gunneridae</taxon>
        <taxon>Pentapetalae</taxon>
        <taxon>rosids</taxon>
        <taxon>fabids</taxon>
        <taxon>Rosales</taxon>
        <taxon>Moraceae</taxon>
        <taxon>Moreae</taxon>
        <taxon>Morus</taxon>
    </lineage>
</organism>
<dbReference type="OrthoDB" id="58570at2759"/>
<proteinExistence type="predicted"/>
<dbReference type="STRING" id="981085.W9RDT0"/>
<accession>W9RDT0</accession>
<evidence type="ECO:0000313" key="1">
    <source>
        <dbReference type="EMBL" id="EXB84225.1"/>
    </source>
</evidence>
<dbReference type="eggNOG" id="ENOG502QWRG">
    <property type="taxonomic scope" value="Eukaryota"/>
</dbReference>
<dbReference type="PANTHER" id="PTHR31479">
    <property type="entry name" value="ALPHA/BETA-HYDROLASES SUPERFAMILY PROTEIN"/>
    <property type="match status" value="1"/>
</dbReference>
<keyword evidence="2" id="KW-1185">Reference proteome</keyword>
<protein>
    <submittedName>
        <fullName evidence="1">GDSL esterase/lipase</fullName>
    </submittedName>
</protein>
<reference evidence="2" key="1">
    <citation type="submission" date="2013-01" db="EMBL/GenBank/DDBJ databases">
        <title>Draft Genome Sequence of a Mulberry Tree, Morus notabilis C.K. Schneid.</title>
        <authorList>
            <person name="He N."/>
            <person name="Zhao S."/>
        </authorList>
    </citation>
    <scope>NUCLEOTIDE SEQUENCE</scope>
</reference>
<dbReference type="AlphaFoldDB" id="W9RDT0"/>
<name>W9RDT0_9ROSA</name>
<evidence type="ECO:0000313" key="2">
    <source>
        <dbReference type="Proteomes" id="UP000030645"/>
    </source>
</evidence>
<dbReference type="InterPro" id="IPR029058">
    <property type="entry name" value="AB_hydrolase_fold"/>
</dbReference>